<protein>
    <recommendedName>
        <fullName evidence="4">F5/8 type C domain-containing protein</fullName>
    </recommendedName>
</protein>
<evidence type="ECO:0000313" key="3">
    <source>
        <dbReference type="Proteomes" id="UP000322362"/>
    </source>
</evidence>
<reference evidence="2 3" key="1">
    <citation type="submission" date="2019-08" db="EMBL/GenBank/DDBJ databases">
        <title>Phlebobacter frassis gen. nov. sp. nov., a new member of family Sphingobacteriaceae isolated from sand fly rearing media.</title>
        <authorList>
            <person name="Kakumanu M.L."/>
            <person name="Marayati B.F."/>
            <person name="Wada-Katsumata A."/>
            <person name="Wasserberg G."/>
            <person name="Schal C."/>
            <person name="Apperson C.S."/>
            <person name="Ponnusamy L."/>
        </authorList>
    </citation>
    <scope>NUCLEOTIDE SEQUENCE [LARGE SCALE GENOMIC DNA]</scope>
    <source>
        <strain evidence="2 3">SSI9</strain>
    </source>
</reference>
<sequence length="194" mass="21426">MKKLLLIAFMLLIMVTHHTLAQSKADASWVLTADQSAVVTGDIVAHHQTLHNLSVNNYISGDGGQRILPPSGSWPAETGPNNNRFIEYKISPDASYDLTVNEISMLLSFNSSSYGHAKIAWASDSVNFRDLAADIPLVSGSAPVEHKFDHLDIEIPAGKSLYLRIYPWTTALMSNRYLVSKNVNVKLQTTTHHK</sequence>
<evidence type="ECO:0000313" key="2">
    <source>
        <dbReference type="EMBL" id="TYR37728.1"/>
    </source>
</evidence>
<proteinExistence type="predicted"/>
<feature type="chain" id="PRO_5023117362" description="F5/8 type C domain-containing protein" evidence="1">
    <location>
        <begin position="22"/>
        <end position="194"/>
    </location>
</feature>
<comment type="caution">
    <text evidence="2">The sequence shown here is derived from an EMBL/GenBank/DDBJ whole genome shotgun (WGS) entry which is preliminary data.</text>
</comment>
<organism evidence="2 3">
    <name type="scientific">Sphingobacterium phlebotomi</name>
    <dbReference type="NCBI Taxonomy" id="2605433"/>
    <lineage>
        <taxon>Bacteria</taxon>
        <taxon>Pseudomonadati</taxon>
        <taxon>Bacteroidota</taxon>
        <taxon>Sphingobacteriia</taxon>
        <taxon>Sphingobacteriales</taxon>
        <taxon>Sphingobacteriaceae</taxon>
        <taxon>Sphingobacterium</taxon>
    </lineage>
</organism>
<name>A0A5D4HAR0_9SPHI</name>
<dbReference type="RefSeq" id="WP_148917193.1">
    <property type="nucleotide sequence ID" value="NZ_VTAV01000001.1"/>
</dbReference>
<dbReference type="Proteomes" id="UP000322362">
    <property type="component" value="Unassembled WGS sequence"/>
</dbReference>
<accession>A0A5D4HAR0</accession>
<gene>
    <name evidence="2" type="ORF">FXV77_00070</name>
</gene>
<evidence type="ECO:0008006" key="4">
    <source>
        <dbReference type="Google" id="ProtNLM"/>
    </source>
</evidence>
<evidence type="ECO:0000256" key="1">
    <source>
        <dbReference type="SAM" id="SignalP"/>
    </source>
</evidence>
<keyword evidence="3" id="KW-1185">Reference proteome</keyword>
<dbReference type="EMBL" id="VTAV01000001">
    <property type="protein sequence ID" value="TYR37728.1"/>
    <property type="molecule type" value="Genomic_DNA"/>
</dbReference>
<keyword evidence="1" id="KW-0732">Signal</keyword>
<dbReference type="AlphaFoldDB" id="A0A5D4HAR0"/>
<feature type="signal peptide" evidence="1">
    <location>
        <begin position="1"/>
        <end position="21"/>
    </location>
</feature>